<dbReference type="HOGENOM" id="CLU_164800_0_0_5"/>
<dbReference type="Proteomes" id="UP000001054">
    <property type="component" value="Plasmid pNGR234b"/>
</dbReference>
<geneLocation type="plasmid" evidence="3">
    <name>sym pNGR234b</name>
</geneLocation>
<dbReference type="PATRIC" id="fig|394.7.peg.2338"/>
<evidence type="ECO:0000256" key="1">
    <source>
        <dbReference type="SAM" id="MobiDB-lite"/>
    </source>
</evidence>
<dbReference type="OrthoDB" id="8282919at2"/>
<dbReference type="KEGG" id="rhi:NGR_b19230"/>
<evidence type="ECO:0000313" key="2">
    <source>
        <dbReference type="EMBL" id="ACP23370.1"/>
    </source>
</evidence>
<evidence type="ECO:0000313" key="3">
    <source>
        <dbReference type="Proteomes" id="UP000001054"/>
    </source>
</evidence>
<dbReference type="AlphaFoldDB" id="C3KLT4"/>
<protein>
    <submittedName>
        <fullName evidence="2">Uncharacterized protein</fullName>
    </submittedName>
</protein>
<gene>
    <name evidence="2" type="ordered locus">NGR_b19230</name>
</gene>
<reference evidence="3" key="1">
    <citation type="journal article" date="2004" name="J. Bacteriol.">
        <title>An evolutionary hot spot: the pNGR234b replicon of Rhizobium sp. strain NGR234.</title>
        <authorList>
            <person name="Streit W.R."/>
            <person name="Schmitz R.A."/>
            <person name="Perret X."/>
            <person name="Staehelin C."/>
            <person name="Deakin W.J."/>
            <person name="Raasch C."/>
            <person name="Liesegang H."/>
            <person name="Broughton W.J."/>
        </authorList>
    </citation>
    <scope>NUCLEOTIDE SEQUENCE [LARGE SCALE GENOMIC DNA]</scope>
    <source>
        <strain evidence="3">NBRC 101917 / NGR234</strain>
    </source>
</reference>
<sequence length="87" mass="9956">MARQRSAEIAWELKSRICVFPDAAQGGDMQPRFMSTEAFLRVEKEWQHLRRAAHKLEIEANRPDDQNLEGMAGSELTESPVDRIKSS</sequence>
<proteinExistence type="predicted"/>
<name>C3KLT4_SINFN</name>
<reference evidence="2 3" key="2">
    <citation type="journal article" date="2009" name="Appl. Environ. Microbiol.">
        <title>Rhizobium sp. strain NGR234 possesses a remarkable number of secretion systems.</title>
        <authorList>
            <person name="Schmeisser C."/>
            <person name="Liesegang H."/>
            <person name="Krysciak D."/>
            <person name="Bakkou N."/>
            <person name="Le Quere A."/>
            <person name="Wollherr A."/>
            <person name="Heinemeyer I."/>
            <person name="Morgenstern B."/>
            <person name="Pommerening-Roeser A."/>
            <person name="Flores M."/>
            <person name="Palacios R."/>
            <person name="Brenner S."/>
            <person name="Gottschalk G."/>
            <person name="Schmitz R.A."/>
            <person name="Broughton W.J."/>
            <person name="Perret X."/>
            <person name="Strittmatter A.W."/>
            <person name="Streit W.R."/>
        </authorList>
    </citation>
    <scope>NUCLEOTIDE SEQUENCE [LARGE SCALE GENOMIC DNA]</scope>
    <source>
        <strain evidence="3">NBRC 101917 / NGR234</strain>
    </source>
</reference>
<keyword evidence="3" id="KW-1185">Reference proteome</keyword>
<keyword evidence="2" id="KW-0614">Plasmid</keyword>
<dbReference type="EMBL" id="CP000874">
    <property type="protein sequence ID" value="ACP23370.1"/>
    <property type="molecule type" value="Genomic_DNA"/>
</dbReference>
<feature type="region of interest" description="Disordered" evidence="1">
    <location>
        <begin position="60"/>
        <end position="87"/>
    </location>
</feature>
<accession>C3KLT4</accession>
<organism evidence="2 3">
    <name type="scientific">Sinorhizobium fredii (strain NBRC 101917 / NGR234)</name>
    <dbReference type="NCBI Taxonomy" id="394"/>
    <lineage>
        <taxon>Bacteria</taxon>
        <taxon>Pseudomonadati</taxon>
        <taxon>Pseudomonadota</taxon>
        <taxon>Alphaproteobacteria</taxon>
        <taxon>Hyphomicrobiales</taxon>
        <taxon>Rhizobiaceae</taxon>
        <taxon>Sinorhizobium/Ensifer group</taxon>
        <taxon>Sinorhizobium</taxon>
    </lineage>
</organism>